<gene>
    <name evidence="2" type="ORF">EHT25_05990</name>
</gene>
<dbReference type="PANTHER" id="PTHR33990">
    <property type="entry name" value="PROTEIN YJDN-RELATED"/>
    <property type="match status" value="1"/>
</dbReference>
<dbReference type="Proteomes" id="UP000271925">
    <property type="component" value="Unassembled WGS sequence"/>
</dbReference>
<evidence type="ECO:0000313" key="2">
    <source>
        <dbReference type="EMBL" id="RRB07325.1"/>
    </source>
</evidence>
<comment type="caution">
    <text evidence="2">The sequence shown here is derived from an EMBL/GenBank/DDBJ whole genome shotgun (WGS) entry which is preliminary data.</text>
</comment>
<dbReference type="CDD" id="cd06588">
    <property type="entry name" value="PhnB_like"/>
    <property type="match status" value="1"/>
</dbReference>
<evidence type="ECO:0000313" key="3">
    <source>
        <dbReference type="Proteomes" id="UP000271925"/>
    </source>
</evidence>
<dbReference type="EMBL" id="RQJO01000007">
    <property type="protein sequence ID" value="RRB07325.1"/>
    <property type="molecule type" value="Genomic_DNA"/>
</dbReference>
<dbReference type="Pfam" id="PF06983">
    <property type="entry name" value="3-dmu-9_3-mt"/>
    <property type="match status" value="1"/>
</dbReference>
<protein>
    <submittedName>
        <fullName evidence="2">VOC family protein</fullName>
    </submittedName>
</protein>
<dbReference type="OrthoDB" id="9795306at2"/>
<dbReference type="InterPro" id="IPR028973">
    <property type="entry name" value="PhnB-like"/>
</dbReference>
<accession>A0A3P1C1S0</accession>
<evidence type="ECO:0000259" key="1">
    <source>
        <dbReference type="Pfam" id="PF06983"/>
    </source>
</evidence>
<dbReference type="RefSeq" id="WP_124872105.1">
    <property type="nucleotide sequence ID" value="NZ_RQJO01000007.1"/>
</dbReference>
<dbReference type="Gene3D" id="3.10.180.10">
    <property type="entry name" value="2,3-Dihydroxybiphenyl 1,2-Dioxygenase, domain 1"/>
    <property type="match status" value="1"/>
</dbReference>
<organism evidence="2 3">
    <name type="scientific">Larkinella rosea</name>
    <dbReference type="NCBI Taxonomy" id="2025312"/>
    <lineage>
        <taxon>Bacteria</taxon>
        <taxon>Pseudomonadati</taxon>
        <taxon>Bacteroidota</taxon>
        <taxon>Cytophagia</taxon>
        <taxon>Cytophagales</taxon>
        <taxon>Spirosomataceae</taxon>
        <taxon>Larkinella</taxon>
    </lineage>
</organism>
<dbReference type="AlphaFoldDB" id="A0A3P1C1S0"/>
<name>A0A3P1C1S0_9BACT</name>
<dbReference type="PANTHER" id="PTHR33990:SF1">
    <property type="entry name" value="PROTEIN YJDN"/>
    <property type="match status" value="1"/>
</dbReference>
<feature type="domain" description="PhnB-like" evidence="1">
    <location>
        <begin position="4"/>
        <end position="135"/>
    </location>
</feature>
<proteinExistence type="predicted"/>
<sequence>MAVINPYLNFNGNTEEAFNFYKSVFGGEFIMVQRFKDTPQGGNVAEGEGDKIMHISLPIGKSNILMATDALESMEHKAIAGTNFQLSIGTESQQEADTLFNGLSAGGQVEVPMAKMFWGAYFGMFTDKFGIKWMISYDENALPG</sequence>
<reference evidence="2 3" key="1">
    <citation type="submission" date="2018-11" db="EMBL/GenBank/DDBJ databases">
        <authorList>
            <person name="Zhou Z."/>
            <person name="Wang G."/>
        </authorList>
    </citation>
    <scope>NUCLEOTIDE SEQUENCE [LARGE SCALE GENOMIC DNA]</scope>
    <source>
        <strain evidence="2 3">KCTC52004</strain>
    </source>
</reference>
<dbReference type="SUPFAM" id="SSF54593">
    <property type="entry name" value="Glyoxalase/Bleomycin resistance protein/Dihydroxybiphenyl dioxygenase"/>
    <property type="match status" value="1"/>
</dbReference>
<dbReference type="InterPro" id="IPR029068">
    <property type="entry name" value="Glyas_Bleomycin-R_OHBP_Dase"/>
</dbReference>
<keyword evidence="3" id="KW-1185">Reference proteome</keyword>